<evidence type="ECO:0000256" key="1">
    <source>
        <dbReference type="ARBA" id="ARBA00022801"/>
    </source>
</evidence>
<gene>
    <name evidence="3" type="ORF">ACFSFW_23395</name>
</gene>
<dbReference type="RefSeq" id="WP_388042006.1">
    <property type="nucleotide sequence ID" value="NZ_JBHUEK010000034.1"/>
</dbReference>
<dbReference type="PANTHER" id="PTHR43794:SF11">
    <property type="entry name" value="AMIDOHYDROLASE-RELATED DOMAIN-CONTAINING PROTEIN"/>
    <property type="match status" value="1"/>
</dbReference>
<dbReference type="SUPFAM" id="SSF51556">
    <property type="entry name" value="Metallo-dependent hydrolases"/>
    <property type="match status" value="1"/>
</dbReference>
<evidence type="ECO:0000313" key="4">
    <source>
        <dbReference type="Proteomes" id="UP001597227"/>
    </source>
</evidence>
<dbReference type="InterPro" id="IPR050287">
    <property type="entry name" value="MTA/SAH_deaminase"/>
</dbReference>
<protein>
    <submittedName>
        <fullName evidence="3">Amidohydrolase family protein</fullName>
    </submittedName>
</protein>
<dbReference type="EMBL" id="JBHUEK010000034">
    <property type="protein sequence ID" value="MFD1781596.1"/>
    <property type="molecule type" value="Genomic_DNA"/>
</dbReference>
<dbReference type="PANTHER" id="PTHR43794">
    <property type="entry name" value="AMINOHYDROLASE SSNA-RELATED"/>
    <property type="match status" value="1"/>
</dbReference>
<accession>A0ABW4MVC7</accession>
<reference evidence="4" key="1">
    <citation type="journal article" date="2019" name="Int. J. Syst. Evol. Microbiol.">
        <title>The Global Catalogue of Microorganisms (GCM) 10K type strain sequencing project: providing services to taxonomists for standard genome sequencing and annotation.</title>
        <authorList>
            <consortium name="The Broad Institute Genomics Platform"/>
            <consortium name="The Broad Institute Genome Sequencing Center for Infectious Disease"/>
            <person name="Wu L."/>
            <person name="Ma J."/>
        </authorList>
    </citation>
    <scope>NUCLEOTIDE SEQUENCE [LARGE SCALE GENOMIC DNA]</scope>
    <source>
        <strain evidence="4">CCUG 15531</strain>
    </source>
</reference>
<dbReference type="InterPro" id="IPR032466">
    <property type="entry name" value="Metal_Hydrolase"/>
</dbReference>
<dbReference type="Gene3D" id="2.30.40.10">
    <property type="entry name" value="Urease, subunit C, domain 1"/>
    <property type="match status" value="1"/>
</dbReference>
<evidence type="ECO:0000313" key="3">
    <source>
        <dbReference type="EMBL" id="MFD1781596.1"/>
    </source>
</evidence>
<comment type="caution">
    <text evidence="3">The sequence shown here is derived from an EMBL/GenBank/DDBJ whole genome shotgun (WGS) entry which is preliminary data.</text>
</comment>
<name>A0ABW4MVC7_9BACI</name>
<dbReference type="Pfam" id="PF01979">
    <property type="entry name" value="Amidohydro_1"/>
    <property type="match status" value="1"/>
</dbReference>
<dbReference type="Gene3D" id="3.20.20.140">
    <property type="entry name" value="Metal-dependent hydrolases"/>
    <property type="match status" value="1"/>
</dbReference>
<keyword evidence="4" id="KW-1185">Reference proteome</keyword>
<organism evidence="3 4">
    <name type="scientific">Fredinandcohnia salidurans</name>
    <dbReference type="NCBI Taxonomy" id="2595041"/>
    <lineage>
        <taxon>Bacteria</taxon>
        <taxon>Bacillati</taxon>
        <taxon>Bacillota</taxon>
        <taxon>Bacilli</taxon>
        <taxon>Bacillales</taxon>
        <taxon>Bacillaceae</taxon>
        <taxon>Fredinandcohnia</taxon>
    </lineage>
</organism>
<dbReference type="Proteomes" id="UP001597227">
    <property type="component" value="Unassembled WGS sequence"/>
</dbReference>
<keyword evidence="1" id="KW-0378">Hydrolase</keyword>
<dbReference type="SUPFAM" id="SSF51338">
    <property type="entry name" value="Composite domain of metallo-dependent hydrolases"/>
    <property type="match status" value="1"/>
</dbReference>
<sequence length="452" mass="49971">MFDLVVSGGIIVTMAPDSKPFIGSLGIKDGKIEHIKDGSIHPSEGKEFVDVTGKIISPGLINGHCHGDMTVVRGIADNLTLLEQNNKFAPFHFLYNILTDRDRFFSRQLTYIEALKSGTTFMTENMYWSLGLESVKAMSQTGIRGALVEDVRPDFTSPNLLVSEKHLKEFKEECEKNGLIPIIGSISEEDFDEELLKQIFLMAENSDLLVTQHLAETTWRADICKERFGKTPVQFLAENKFLSKNLIGSHAIYINDEEIKSMARANTKVINTPVCEMKISDGVAPIPEFLKVGIVTGLGTDGALWNNSNDMFREMKGLVLLHSLSKGVRSLNAKQALEMATINGARVFGVDNKLGSLEIGKEADFIIIDATSPHLRPLRVNKHENVISTLVYNVTGSDVESVFIGGVPVVLQKQLVTVDEVQIIEEVQAASEKIAKEIPEDAFIMEQVHSIN</sequence>
<evidence type="ECO:0000259" key="2">
    <source>
        <dbReference type="Pfam" id="PF01979"/>
    </source>
</evidence>
<proteinExistence type="predicted"/>
<feature type="domain" description="Amidohydrolase-related" evidence="2">
    <location>
        <begin position="55"/>
        <end position="408"/>
    </location>
</feature>
<dbReference type="InterPro" id="IPR011059">
    <property type="entry name" value="Metal-dep_hydrolase_composite"/>
</dbReference>
<dbReference type="InterPro" id="IPR006680">
    <property type="entry name" value="Amidohydro-rel"/>
</dbReference>